<evidence type="ECO:0000313" key="2">
    <source>
        <dbReference type="EMBL" id="AQK62066.1"/>
    </source>
</evidence>
<reference evidence="2" key="1">
    <citation type="submission" date="2015-12" db="EMBL/GenBank/DDBJ databases">
        <title>Update maize B73 reference genome by single molecule sequencing technologies.</title>
        <authorList>
            <consortium name="Maize Genome Sequencing Project"/>
            <person name="Ware D."/>
        </authorList>
    </citation>
    <scope>NUCLEOTIDE SEQUENCE</scope>
    <source>
        <tissue evidence="2">Seedling</tissue>
    </source>
</reference>
<gene>
    <name evidence="2" type="ORF">ZEAMMB73_Zm00001d012995</name>
</gene>
<dbReference type="ExpressionAtlas" id="A0A1D6GEQ8">
    <property type="expression patterns" value="baseline and differential"/>
</dbReference>
<dbReference type="STRING" id="4577.A0A1D6GEQ8"/>
<dbReference type="AlphaFoldDB" id="A0A1D6GEQ8"/>
<sequence length="338" mass="38062">MGFELLPTFHGDLPLAGADAWLWEKANTAADSTENSVHSTVLCPRLFSVSLSSSRQECPPSSEISESPSSCPSPDRSRTSPASRSMFFVPLHVIPAGGGSTVWENDAPPLRQYGRTVAPVVAWPHLQSQAHRLIDDDEVHRGYRDGFILVVFFGDKSTGGSSPASSSPSRTASPRRQPTPRPSTSDVIFFLVNLPAFDTNVDYHRHQTQAARQRFVRRRSSTKCLTLPWLMAQRDAAEKAAHTVPGMEMTTLFSAYRRAVFSPIDHLRPSVGTSGWIPSFRLLRTREPRRQSELNKELIEERTTTICIIKYHLRRHYWALLFDHVIRSPYNIKNIEKK</sequence>
<organism evidence="2">
    <name type="scientific">Zea mays</name>
    <name type="common">Maize</name>
    <dbReference type="NCBI Taxonomy" id="4577"/>
    <lineage>
        <taxon>Eukaryota</taxon>
        <taxon>Viridiplantae</taxon>
        <taxon>Streptophyta</taxon>
        <taxon>Embryophyta</taxon>
        <taxon>Tracheophyta</taxon>
        <taxon>Spermatophyta</taxon>
        <taxon>Magnoliopsida</taxon>
        <taxon>Liliopsida</taxon>
        <taxon>Poales</taxon>
        <taxon>Poaceae</taxon>
        <taxon>PACMAD clade</taxon>
        <taxon>Panicoideae</taxon>
        <taxon>Andropogonodae</taxon>
        <taxon>Andropogoneae</taxon>
        <taxon>Tripsacinae</taxon>
        <taxon>Zea</taxon>
    </lineage>
</organism>
<feature type="compositionally biased region" description="Low complexity" evidence="1">
    <location>
        <begin position="58"/>
        <end position="74"/>
    </location>
</feature>
<feature type="region of interest" description="Disordered" evidence="1">
    <location>
        <begin position="57"/>
        <end position="82"/>
    </location>
</feature>
<evidence type="ECO:0000256" key="1">
    <source>
        <dbReference type="SAM" id="MobiDB-lite"/>
    </source>
</evidence>
<proteinExistence type="predicted"/>
<protein>
    <submittedName>
        <fullName evidence="2">Uncharacterized protein</fullName>
    </submittedName>
</protein>
<accession>A0A1D6GEQ8</accession>
<dbReference type="InParanoid" id="A0A1D6GEQ8"/>
<name>A0A1D6GEQ8_MAIZE</name>
<feature type="compositionally biased region" description="Low complexity" evidence="1">
    <location>
        <begin position="158"/>
        <end position="176"/>
    </location>
</feature>
<dbReference type="EMBL" id="CM000781">
    <property type="protein sequence ID" value="AQK62066.1"/>
    <property type="molecule type" value="Genomic_DNA"/>
</dbReference>
<feature type="region of interest" description="Disordered" evidence="1">
    <location>
        <begin position="157"/>
        <end position="183"/>
    </location>
</feature>